<accession>A0A9N9L4J1</accession>
<dbReference type="AlphaFoldDB" id="A0A9N9L4J1"/>
<keyword evidence="3" id="KW-1185">Reference proteome</keyword>
<protein>
    <submittedName>
        <fullName evidence="2">Uncharacterized protein</fullName>
    </submittedName>
</protein>
<dbReference type="Proteomes" id="UP000696280">
    <property type="component" value="Unassembled WGS sequence"/>
</dbReference>
<feature type="region of interest" description="Disordered" evidence="1">
    <location>
        <begin position="1"/>
        <end position="20"/>
    </location>
</feature>
<organism evidence="2 3">
    <name type="scientific">Hymenoscyphus fraxineus</name>
    <dbReference type="NCBI Taxonomy" id="746836"/>
    <lineage>
        <taxon>Eukaryota</taxon>
        <taxon>Fungi</taxon>
        <taxon>Dikarya</taxon>
        <taxon>Ascomycota</taxon>
        <taxon>Pezizomycotina</taxon>
        <taxon>Leotiomycetes</taxon>
        <taxon>Helotiales</taxon>
        <taxon>Helotiaceae</taxon>
        <taxon>Hymenoscyphus</taxon>
    </lineage>
</organism>
<evidence type="ECO:0000313" key="2">
    <source>
        <dbReference type="EMBL" id="CAG8958959.1"/>
    </source>
</evidence>
<evidence type="ECO:0000256" key="1">
    <source>
        <dbReference type="SAM" id="MobiDB-lite"/>
    </source>
</evidence>
<sequence>MRAIMNARDALLHPPGHEEHDNFNFTKRSLLGPQEFENDAWAFMENKLMSATFIAHGQPSSGPFSGNSPAVLEGNLVMNG</sequence>
<proteinExistence type="predicted"/>
<name>A0A9N9L4J1_9HELO</name>
<comment type="caution">
    <text evidence="2">The sequence shown here is derived from an EMBL/GenBank/DDBJ whole genome shotgun (WGS) entry which is preliminary data.</text>
</comment>
<reference evidence="2" key="1">
    <citation type="submission" date="2021-07" db="EMBL/GenBank/DDBJ databases">
        <authorList>
            <person name="Durling M."/>
        </authorList>
    </citation>
    <scope>NUCLEOTIDE SEQUENCE</scope>
</reference>
<evidence type="ECO:0000313" key="3">
    <source>
        <dbReference type="Proteomes" id="UP000696280"/>
    </source>
</evidence>
<dbReference type="EMBL" id="CAJVRL010000086">
    <property type="protein sequence ID" value="CAG8958959.1"/>
    <property type="molecule type" value="Genomic_DNA"/>
</dbReference>
<gene>
    <name evidence="2" type="ORF">HYFRA_00012956</name>
</gene>